<organism evidence="1 2">
    <name type="scientific">Primorskyibacter sedentarius</name>
    <dbReference type="NCBI Taxonomy" id="745311"/>
    <lineage>
        <taxon>Bacteria</taxon>
        <taxon>Pseudomonadati</taxon>
        <taxon>Pseudomonadota</taxon>
        <taxon>Alphaproteobacteria</taxon>
        <taxon>Rhodobacterales</taxon>
        <taxon>Roseobacteraceae</taxon>
        <taxon>Primorskyibacter</taxon>
    </lineage>
</organism>
<proteinExistence type="predicted"/>
<dbReference type="InterPro" id="IPR015943">
    <property type="entry name" value="WD40/YVTN_repeat-like_dom_sf"/>
</dbReference>
<comment type="caution">
    <text evidence="1">The sequence shown here is derived from an EMBL/GenBank/DDBJ whole genome shotgun (WGS) entry which is preliminary data.</text>
</comment>
<gene>
    <name evidence="1" type="ORF">EDD52_12623</name>
</gene>
<dbReference type="SUPFAM" id="SSF50969">
    <property type="entry name" value="YVTN repeat-like/Quinoprotein amine dehydrogenase"/>
    <property type="match status" value="1"/>
</dbReference>
<dbReference type="InterPro" id="IPR011044">
    <property type="entry name" value="Quino_amine_DH_bsu"/>
</dbReference>
<dbReference type="AlphaFoldDB" id="A0A4R3IYN2"/>
<accession>A0A4R3IYN2</accession>
<dbReference type="Gene3D" id="2.130.10.10">
    <property type="entry name" value="YVTN repeat-like/Quinoprotein amine dehydrogenase"/>
    <property type="match status" value="1"/>
</dbReference>
<name>A0A4R3IYN2_9RHOB</name>
<keyword evidence="2" id="KW-1185">Reference proteome</keyword>
<evidence type="ECO:0000313" key="2">
    <source>
        <dbReference type="Proteomes" id="UP000295696"/>
    </source>
</evidence>
<dbReference type="OrthoDB" id="5290932at2"/>
<protein>
    <submittedName>
        <fullName evidence="1">WD40 repeat protein</fullName>
    </submittedName>
</protein>
<dbReference type="Proteomes" id="UP000295696">
    <property type="component" value="Unassembled WGS sequence"/>
</dbReference>
<evidence type="ECO:0000313" key="1">
    <source>
        <dbReference type="EMBL" id="TCS57615.1"/>
    </source>
</evidence>
<dbReference type="EMBL" id="SLZU01000026">
    <property type="protein sequence ID" value="TCS57615.1"/>
    <property type="molecule type" value="Genomic_DNA"/>
</dbReference>
<dbReference type="RefSeq" id="WP_132248533.1">
    <property type="nucleotide sequence ID" value="NZ_SLZU01000026.1"/>
</dbReference>
<reference evidence="1 2" key="1">
    <citation type="submission" date="2019-03" db="EMBL/GenBank/DDBJ databases">
        <title>Genomic Encyclopedia of Type Strains, Phase IV (KMG-IV): sequencing the most valuable type-strain genomes for metagenomic binning, comparative biology and taxonomic classification.</title>
        <authorList>
            <person name="Goeker M."/>
        </authorList>
    </citation>
    <scope>NUCLEOTIDE SEQUENCE [LARGE SCALE GENOMIC DNA]</scope>
    <source>
        <strain evidence="1 2">DSM 104836</strain>
    </source>
</reference>
<sequence>MRILLSALAILIGTEISADDLADYQSRDFATEAREALRTGDRTAAIVAALKGLPKEPDDNDLARFGDAYEVLVRAAISRSVRLDLPVMSVFEFDGTGTRLASVGLFPSHDGDQSRSGLVLWDPRNAEKVAELLPIEALTDGGWGVQAPAFSPDGRFLVQIAPPKGVAVVFDAESGAEIIRLPGHEPGTLPNTGGAAFSRDGSLLLTLGASPTVAHLWDTTDWQRVASAAFGDFTLLSPIDGGRDGVMHFIAGDVAQGNPPPVELWKIGREGATKVHRFPSEPSGLGAHWGRMATDDEDRVFAMPNGNFDLVVFERATGSELARLPASIIGQSTGIVAPSGDGVLLLSSIDGLPRRLNFDGTDALLQSSDKLAGIHGVFSLGGELIGGSPDTLDYRGSDMPRGPELYRVMMSSLPDDTRAEIAAEQVVLE</sequence>